<dbReference type="Proteomes" id="UP001151760">
    <property type="component" value="Unassembled WGS sequence"/>
</dbReference>
<sequence length="93" mass="10020">MVNGNQPPVTASSTSHDTTQDSRDSLEGTTRSKVDQVRSSHNSPLLGDHTSKKAEGGLNLEELFVLCTNLSNRVLALETSKEAQAAEILKLKD</sequence>
<name>A0ABQ4Z1G9_9ASTR</name>
<protein>
    <submittedName>
        <fullName evidence="2">Uncharacterized protein</fullName>
    </submittedName>
</protein>
<comment type="caution">
    <text evidence="2">The sequence shown here is derived from an EMBL/GenBank/DDBJ whole genome shotgun (WGS) entry which is preliminary data.</text>
</comment>
<dbReference type="EMBL" id="BQNB010010941">
    <property type="protein sequence ID" value="GJS83984.1"/>
    <property type="molecule type" value="Genomic_DNA"/>
</dbReference>
<evidence type="ECO:0000256" key="1">
    <source>
        <dbReference type="SAM" id="MobiDB-lite"/>
    </source>
</evidence>
<feature type="region of interest" description="Disordered" evidence="1">
    <location>
        <begin position="1"/>
        <end position="54"/>
    </location>
</feature>
<reference evidence="2" key="2">
    <citation type="submission" date="2022-01" db="EMBL/GenBank/DDBJ databases">
        <authorList>
            <person name="Yamashiro T."/>
            <person name="Shiraishi A."/>
            <person name="Satake H."/>
            <person name="Nakayama K."/>
        </authorList>
    </citation>
    <scope>NUCLEOTIDE SEQUENCE</scope>
</reference>
<keyword evidence="3" id="KW-1185">Reference proteome</keyword>
<evidence type="ECO:0000313" key="3">
    <source>
        <dbReference type="Proteomes" id="UP001151760"/>
    </source>
</evidence>
<gene>
    <name evidence="2" type="ORF">Tco_0750525</name>
</gene>
<evidence type="ECO:0000313" key="2">
    <source>
        <dbReference type="EMBL" id="GJS83984.1"/>
    </source>
</evidence>
<organism evidence="2 3">
    <name type="scientific">Tanacetum coccineum</name>
    <dbReference type="NCBI Taxonomy" id="301880"/>
    <lineage>
        <taxon>Eukaryota</taxon>
        <taxon>Viridiplantae</taxon>
        <taxon>Streptophyta</taxon>
        <taxon>Embryophyta</taxon>
        <taxon>Tracheophyta</taxon>
        <taxon>Spermatophyta</taxon>
        <taxon>Magnoliopsida</taxon>
        <taxon>eudicotyledons</taxon>
        <taxon>Gunneridae</taxon>
        <taxon>Pentapetalae</taxon>
        <taxon>asterids</taxon>
        <taxon>campanulids</taxon>
        <taxon>Asterales</taxon>
        <taxon>Asteraceae</taxon>
        <taxon>Asteroideae</taxon>
        <taxon>Anthemideae</taxon>
        <taxon>Anthemidinae</taxon>
        <taxon>Tanacetum</taxon>
    </lineage>
</organism>
<accession>A0ABQ4Z1G9</accession>
<feature type="compositionally biased region" description="Basic and acidic residues" evidence="1">
    <location>
        <begin position="18"/>
        <end position="38"/>
    </location>
</feature>
<proteinExistence type="predicted"/>
<feature type="compositionally biased region" description="Polar residues" evidence="1">
    <location>
        <begin position="1"/>
        <end position="17"/>
    </location>
</feature>
<reference evidence="2" key="1">
    <citation type="journal article" date="2022" name="Int. J. Mol. Sci.">
        <title>Draft Genome of Tanacetum Coccineum: Genomic Comparison of Closely Related Tanacetum-Family Plants.</title>
        <authorList>
            <person name="Yamashiro T."/>
            <person name="Shiraishi A."/>
            <person name="Nakayama K."/>
            <person name="Satake H."/>
        </authorList>
    </citation>
    <scope>NUCLEOTIDE SEQUENCE</scope>
</reference>